<dbReference type="Gene3D" id="3.90.1150.10">
    <property type="entry name" value="Aspartate Aminotransferase, domain 1"/>
    <property type="match status" value="1"/>
</dbReference>
<keyword evidence="8" id="KW-1185">Reference proteome</keyword>
<dbReference type="GO" id="GO:0003700">
    <property type="term" value="F:DNA-binding transcription factor activity"/>
    <property type="evidence" value="ECO:0007669"/>
    <property type="project" value="InterPro"/>
</dbReference>
<dbReference type="RefSeq" id="WP_126380899.1">
    <property type="nucleotide sequence ID" value="NZ_AP017378.1"/>
</dbReference>
<evidence type="ECO:0000256" key="3">
    <source>
        <dbReference type="ARBA" id="ARBA00023015"/>
    </source>
</evidence>
<dbReference type="OrthoDB" id="9804020at2"/>
<gene>
    <name evidence="7" type="ORF">DFE_3171</name>
</gene>
<sequence>MQTNANQFRYQAVEDHVMGLIDTGALTPGDKLPSLRKLSTGLNASISTINQAYVELERKGVVESRPRSGFYVRAPRRLPTPSSGDGMQAARPISRTKLINAVLESVGRPDLTPLGIICPSSRELLPGRQLARIMASVLREQPHKALEYETIPGNLELRKQISLHGLDHGTRFAPEDVIITAGAMEALYISLRTITRPGDTVLIMSPTYFCFLQLVETLGLRAIEIPSHPEYGIDPGDIRDALDKYDITASVLCPNFNNPDGSLTSESAKAEIVTLLAERGVPLVEDDVYGDLHFGDARPRTFKAYDTTGTVILCSSFSKTIAPGYRVGWMVPGQFRAKALEIKATTNVCSASPTQMALAEFLRQGLYDKHLKRLRVAIHKQRDVMLHHVGEHFPEGTRATRPKGGSVLWVELPGGVNCVDYFYEAKSRGIGVAPGSIFSTQDKFKSFIRLSLGGVWDDIKERGIIELGQLAKSMAQSNSLPSV</sequence>
<dbReference type="PROSITE" id="PS50949">
    <property type="entry name" value="HTH_GNTR"/>
    <property type="match status" value="1"/>
</dbReference>
<dbReference type="InterPro" id="IPR000524">
    <property type="entry name" value="Tscrpt_reg_HTH_GntR"/>
</dbReference>
<keyword evidence="3" id="KW-0805">Transcription regulation</keyword>
<protein>
    <submittedName>
        <fullName evidence="7">Transcriptional regulator, GntR family with aminotransferase domain-containing protein</fullName>
    </submittedName>
</protein>
<proteinExistence type="inferred from homology"/>
<accession>A0A2Z6B314</accession>
<evidence type="ECO:0000313" key="7">
    <source>
        <dbReference type="EMBL" id="BBD09897.1"/>
    </source>
</evidence>
<dbReference type="Gene3D" id="1.10.10.10">
    <property type="entry name" value="Winged helix-like DNA-binding domain superfamily/Winged helix DNA-binding domain"/>
    <property type="match status" value="1"/>
</dbReference>
<dbReference type="InterPro" id="IPR051446">
    <property type="entry name" value="HTH_trans_reg/aminotransferase"/>
</dbReference>
<comment type="similarity">
    <text evidence="1">In the C-terminal section; belongs to the class-I pyridoxal-phosphate-dependent aminotransferase family.</text>
</comment>
<feature type="domain" description="HTH gntR-type" evidence="6">
    <location>
        <begin position="7"/>
        <end position="75"/>
    </location>
</feature>
<dbReference type="EMBL" id="AP017378">
    <property type="protein sequence ID" value="BBD09897.1"/>
    <property type="molecule type" value="Genomic_DNA"/>
</dbReference>
<dbReference type="Proteomes" id="UP000269883">
    <property type="component" value="Chromosome"/>
</dbReference>
<dbReference type="InterPro" id="IPR004839">
    <property type="entry name" value="Aminotransferase_I/II_large"/>
</dbReference>
<name>A0A2Z6B314_9BACT</name>
<dbReference type="Pfam" id="PF00155">
    <property type="entry name" value="Aminotran_1_2"/>
    <property type="match status" value="1"/>
</dbReference>
<evidence type="ECO:0000313" key="8">
    <source>
        <dbReference type="Proteomes" id="UP000269883"/>
    </source>
</evidence>
<dbReference type="PANTHER" id="PTHR46577:SF2">
    <property type="entry name" value="TRANSCRIPTIONAL REGULATORY PROTEIN"/>
    <property type="match status" value="1"/>
</dbReference>
<keyword evidence="7" id="KW-0808">Transferase</keyword>
<evidence type="ECO:0000256" key="5">
    <source>
        <dbReference type="ARBA" id="ARBA00023163"/>
    </source>
</evidence>
<dbReference type="InterPro" id="IPR015422">
    <property type="entry name" value="PyrdxlP-dep_Trfase_small"/>
</dbReference>
<evidence type="ECO:0000256" key="4">
    <source>
        <dbReference type="ARBA" id="ARBA00023125"/>
    </source>
</evidence>
<dbReference type="CDD" id="cd07377">
    <property type="entry name" value="WHTH_GntR"/>
    <property type="match status" value="1"/>
</dbReference>
<dbReference type="InterPro" id="IPR015421">
    <property type="entry name" value="PyrdxlP-dep_Trfase_major"/>
</dbReference>
<dbReference type="SMART" id="SM00345">
    <property type="entry name" value="HTH_GNTR"/>
    <property type="match status" value="1"/>
</dbReference>
<dbReference type="AlphaFoldDB" id="A0A2Z6B314"/>
<evidence type="ECO:0000259" key="6">
    <source>
        <dbReference type="PROSITE" id="PS50949"/>
    </source>
</evidence>
<organism evidence="7 8">
    <name type="scientific">Desulfovibrio ferrophilus</name>
    <dbReference type="NCBI Taxonomy" id="241368"/>
    <lineage>
        <taxon>Bacteria</taxon>
        <taxon>Pseudomonadati</taxon>
        <taxon>Thermodesulfobacteriota</taxon>
        <taxon>Desulfovibrionia</taxon>
        <taxon>Desulfovibrionales</taxon>
        <taxon>Desulfovibrionaceae</taxon>
        <taxon>Desulfovibrio</taxon>
    </lineage>
</organism>
<dbReference type="PANTHER" id="PTHR46577">
    <property type="entry name" value="HTH-TYPE TRANSCRIPTIONAL REGULATORY PROTEIN GABR"/>
    <property type="match status" value="1"/>
</dbReference>
<dbReference type="SUPFAM" id="SSF53383">
    <property type="entry name" value="PLP-dependent transferases"/>
    <property type="match status" value="1"/>
</dbReference>
<dbReference type="SUPFAM" id="SSF46785">
    <property type="entry name" value="Winged helix' DNA-binding domain"/>
    <property type="match status" value="1"/>
</dbReference>
<keyword evidence="2" id="KW-0663">Pyridoxal phosphate</keyword>
<dbReference type="GO" id="GO:0008483">
    <property type="term" value="F:transaminase activity"/>
    <property type="evidence" value="ECO:0007669"/>
    <property type="project" value="UniProtKB-KW"/>
</dbReference>
<evidence type="ECO:0000256" key="2">
    <source>
        <dbReference type="ARBA" id="ARBA00022898"/>
    </source>
</evidence>
<dbReference type="Gene3D" id="3.40.640.10">
    <property type="entry name" value="Type I PLP-dependent aspartate aminotransferase-like (Major domain)"/>
    <property type="match status" value="1"/>
</dbReference>
<keyword evidence="5" id="KW-0804">Transcription</keyword>
<reference evidence="7 8" key="1">
    <citation type="journal article" date="2018" name="Sci. Adv.">
        <title>Multi-heme cytochromes provide a pathway for survival in energy-limited environments.</title>
        <authorList>
            <person name="Deng X."/>
            <person name="Dohmae N."/>
            <person name="Nealson K.H."/>
            <person name="Hashimoto K."/>
            <person name="Okamoto A."/>
        </authorList>
    </citation>
    <scope>NUCLEOTIDE SEQUENCE [LARGE SCALE GENOMIC DNA]</scope>
    <source>
        <strain evidence="7 8">IS5</strain>
    </source>
</reference>
<evidence type="ECO:0000256" key="1">
    <source>
        <dbReference type="ARBA" id="ARBA00005384"/>
    </source>
</evidence>
<keyword evidence="4" id="KW-0238">DNA-binding</keyword>
<dbReference type="InterPro" id="IPR036390">
    <property type="entry name" value="WH_DNA-bd_sf"/>
</dbReference>
<dbReference type="GO" id="GO:0003677">
    <property type="term" value="F:DNA binding"/>
    <property type="evidence" value="ECO:0007669"/>
    <property type="project" value="UniProtKB-KW"/>
</dbReference>
<dbReference type="KEGG" id="dfl:DFE_3171"/>
<dbReference type="CDD" id="cd00609">
    <property type="entry name" value="AAT_like"/>
    <property type="match status" value="1"/>
</dbReference>
<dbReference type="Pfam" id="PF00392">
    <property type="entry name" value="GntR"/>
    <property type="match status" value="1"/>
</dbReference>
<dbReference type="GO" id="GO:0030170">
    <property type="term" value="F:pyridoxal phosphate binding"/>
    <property type="evidence" value="ECO:0007669"/>
    <property type="project" value="InterPro"/>
</dbReference>
<dbReference type="InterPro" id="IPR036388">
    <property type="entry name" value="WH-like_DNA-bd_sf"/>
</dbReference>
<keyword evidence="7" id="KW-0032">Aminotransferase</keyword>
<dbReference type="InterPro" id="IPR015424">
    <property type="entry name" value="PyrdxlP-dep_Trfase"/>
</dbReference>